<evidence type="ECO:0000259" key="1">
    <source>
        <dbReference type="Pfam" id="PF07693"/>
    </source>
</evidence>
<evidence type="ECO:0000313" key="2">
    <source>
        <dbReference type="EMBL" id="OFV71417.1"/>
    </source>
</evidence>
<dbReference type="PANTHER" id="PTHR22674">
    <property type="entry name" value="NTPASE, KAP FAMILY P-LOOP DOMAIN-CONTAINING 1"/>
    <property type="match status" value="1"/>
</dbReference>
<comment type="caution">
    <text evidence="2">The sequence shown here is derived from an EMBL/GenBank/DDBJ whole genome shotgun (WGS) entry which is preliminary data.</text>
</comment>
<dbReference type="AlphaFoldDB" id="A0A1F2PJC2"/>
<dbReference type="PANTHER" id="PTHR22674:SF6">
    <property type="entry name" value="NTPASE KAP FAMILY P-LOOP DOMAIN-CONTAINING PROTEIN 1"/>
    <property type="match status" value="1"/>
</dbReference>
<dbReference type="OrthoDB" id="88903at2"/>
<evidence type="ECO:0000313" key="3">
    <source>
        <dbReference type="Proteomes" id="UP000176244"/>
    </source>
</evidence>
<dbReference type="STRING" id="52694.ACWI_11460"/>
<accession>A0A1F2PJC2</accession>
<name>A0A1F2PJC2_9FIRM</name>
<dbReference type="SUPFAM" id="SSF52540">
    <property type="entry name" value="P-loop containing nucleoside triphosphate hydrolases"/>
    <property type="match status" value="1"/>
</dbReference>
<dbReference type="Gene3D" id="3.40.50.300">
    <property type="entry name" value="P-loop containing nucleotide triphosphate hydrolases"/>
    <property type="match status" value="1"/>
</dbReference>
<dbReference type="InterPro" id="IPR011646">
    <property type="entry name" value="KAP_P-loop"/>
</dbReference>
<protein>
    <submittedName>
        <fullName evidence="2">KAP family P-loop domain protein</fullName>
    </submittedName>
</protein>
<feature type="domain" description="KAP NTPase" evidence="1">
    <location>
        <begin position="21"/>
        <end position="314"/>
    </location>
</feature>
<gene>
    <name evidence="2" type="ORF">ACWI_11460</name>
</gene>
<dbReference type="Pfam" id="PF07693">
    <property type="entry name" value="KAP_NTPase"/>
    <property type="match status" value="1"/>
</dbReference>
<sequence length="597" mass="69283">MKKGFTDLPAMSIEEDLFEINKYIDGLSEFILECDTPMTIAIQGDWGSGKTSFMNMIRCQIEEKVVTTWFNTWQYSQFNMGDTLSLSLIKRLIETLPSQDETTKKAVANTLNLVGKYLKEGALMAVDMTISGRIADNLEKTIDVVTEKKKEKEEIDLSAALGQLKQQFQDCINNAIRNNNKDRVVIFVDDLDRLNPVKAVEMLEVLKLFLDCENCVFILAIDYQVVSQGIAEKYQNKLDDEKGKAFFDKIIQVPFKMPVALYNMDKFIQDILERMGLELNDTTRGSVIDYYKELISCSIGSNPRGIKRLFNAYLLLKKIYGTQAELDQTGQTILFAILCLQLSFEKIYNHVVQNKGDISGDLLKELKESKYYKNDENGDSLLRELEIKDEDELRRICTFMNVFYKGIDDDSSGDLSEEEKKRFINLLELSSIVSTKDVVDQKDDFKMKVRGDNRWILKNSLFVKPKKDQGPACKVYQSRRDYEDWHMQNASAYHTQWSDETKIWYKIEVQLVSDLEAKQTEIRMLIQLNNHNSEMNQEVYQNYINWLKDNAFGEGWKDEKNTSYLKMIHTFEIDKHDEIKDVVNNDVKMLFDQFIGL</sequence>
<reference evidence="2 3" key="1">
    <citation type="submission" date="2015-09" db="EMBL/GenBank/DDBJ databases">
        <title>Genome sequence of Acetobacterium wieringae DSM 1911.</title>
        <authorList>
            <person name="Poehlein A."/>
            <person name="Bengelsdorf F.R."/>
            <person name="Schiel-Bengelsdorf B."/>
            <person name="Duerre P."/>
            <person name="Daniel R."/>
        </authorList>
    </citation>
    <scope>NUCLEOTIDE SEQUENCE [LARGE SCALE GENOMIC DNA]</scope>
    <source>
        <strain evidence="2 3">DSM 1911</strain>
    </source>
</reference>
<dbReference type="InterPro" id="IPR052754">
    <property type="entry name" value="NTPase_KAP_P-loop"/>
</dbReference>
<dbReference type="InterPro" id="IPR027417">
    <property type="entry name" value="P-loop_NTPase"/>
</dbReference>
<proteinExistence type="predicted"/>
<organism evidence="2 3">
    <name type="scientific">Acetobacterium wieringae</name>
    <dbReference type="NCBI Taxonomy" id="52694"/>
    <lineage>
        <taxon>Bacteria</taxon>
        <taxon>Bacillati</taxon>
        <taxon>Bacillota</taxon>
        <taxon>Clostridia</taxon>
        <taxon>Eubacteriales</taxon>
        <taxon>Eubacteriaceae</taxon>
        <taxon>Acetobacterium</taxon>
    </lineage>
</organism>
<dbReference type="Proteomes" id="UP000176244">
    <property type="component" value="Unassembled WGS sequence"/>
</dbReference>
<dbReference type="EMBL" id="LKEU01000023">
    <property type="protein sequence ID" value="OFV71417.1"/>
    <property type="molecule type" value="Genomic_DNA"/>
</dbReference>
<dbReference type="RefSeq" id="WP_070370482.1">
    <property type="nucleotide sequence ID" value="NZ_LKEU01000023.1"/>
</dbReference>